<dbReference type="PANTHER" id="PTHR15160:SF1">
    <property type="entry name" value="VON HIPPEL-LINDAU DISEASE TUMOR SUPPRESSOR"/>
    <property type="match status" value="1"/>
</dbReference>
<dbReference type="InterPro" id="IPR036104">
    <property type="entry name" value="BFN_sf"/>
</dbReference>
<gene>
    <name evidence="5" type="ORF">CVIRNUC_002073</name>
</gene>
<dbReference type="AlphaFoldDB" id="A0AAV1HY03"/>
<dbReference type="EMBL" id="CAUYUE010000003">
    <property type="protein sequence ID" value="CAK0751507.1"/>
    <property type="molecule type" value="Genomic_DNA"/>
</dbReference>
<comment type="function">
    <text evidence="2">Bifunctional nuclease with both RNase and DNase activities. Involved in basal defense response. Participates in abscisic acid-derived callose deposition following infection by a necrotrophic pathogen.</text>
</comment>
<keyword evidence="6" id="KW-1185">Reference proteome</keyword>
<dbReference type="GO" id="GO:0004518">
    <property type="term" value="F:nuclease activity"/>
    <property type="evidence" value="ECO:0007669"/>
    <property type="project" value="InterPro"/>
</dbReference>
<comment type="similarity">
    <text evidence="1">Belongs to the bifunctional nuclease family.</text>
</comment>
<accession>A0AAV1HY03</accession>
<sequence>MKAMSFKLSDSSLAIPTSSCKIRQQINHLCSRCPGVSSSFTPGPSGVVLALAGSNGPSPKTTAQLHHRSRRTVVCSAGYQAYPFDVDDYYKVQLQVVTQTSRERGHLEGTVILMRSSDRTLQPGAGALVLGVGGDTLLGLGQLLESQLYSRPMALDLLWQVLQRGQDISKRDWKVLRVAIVELRDQTYIGRLFFGDADSGAVVWDCDCRPSDGCWIALKAKCPIYVRKTVWKEHATPIERRPPEGKAAVASLAEDATGTNALTSIRGDEPEPLKRLKREMGVALHEEDYTAAARIRDHPFMRMHMRILEHRRNKREDAAKTMEQELEQMITEQSGSPDRD</sequence>
<evidence type="ECO:0000313" key="5">
    <source>
        <dbReference type="EMBL" id="CAK0751507.1"/>
    </source>
</evidence>
<comment type="caution">
    <text evidence="5">The sequence shown here is derived from an EMBL/GenBank/DDBJ whole genome shotgun (WGS) entry which is preliminary data.</text>
</comment>
<proteinExistence type="inferred from homology"/>
<feature type="domain" description="BFN" evidence="4">
    <location>
        <begin position="89"/>
        <end position="238"/>
    </location>
</feature>
<reference evidence="5 6" key="1">
    <citation type="submission" date="2023-10" db="EMBL/GenBank/DDBJ databases">
        <authorList>
            <person name="Maclean D."/>
            <person name="Macfadyen A."/>
        </authorList>
    </citation>
    <scope>NUCLEOTIDE SEQUENCE [LARGE SCALE GENOMIC DNA]</scope>
</reference>
<organism evidence="5 6">
    <name type="scientific">Coccomyxa viridis</name>
    <dbReference type="NCBI Taxonomy" id="1274662"/>
    <lineage>
        <taxon>Eukaryota</taxon>
        <taxon>Viridiplantae</taxon>
        <taxon>Chlorophyta</taxon>
        <taxon>core chlorophytes</taxon>
        <taxon>Trebouxiophyceae</taxon>
        <taxon>Trebouxiophyceae incertae sedis</taxon>
        <taxon>Coccomyxaceae</taxon>
        <taxon>Coccomyxa</taxon>
    </lineage>
</organism>
<evidence type="ECO:0000256" key="1">
    <source>
        <dbReference type="ARBA" id="ARBA00009095"/>
    </source>
</evidence>
<dbReference type="InterPro" id="IPR003729">
    <property type="entry name" value="Bi_nuclease_dom"/>
</dbReference>
<name>A0AAV1HY03_9CHLO</name>
<feature type="compositionally biased region" description="Basic and acidic residues" evidence="3">
    <location>
        <begin position="314"/>
        <end position="323"/>
    </location>
</feature>
<feature type="region of interest" description="Disordered" evidence="3">
    <location>
        <begin position="314"/>
        <end position="340"/>
    </location>
</feature>
<dbReference type="GO" id="GO:0005634">
    <property type="term" value="C:nucleus"/>
    <property type="evidence" value="ECO:0007669"/>
    <property type="project" value="TreeGrafter"/>
</dbReference>
<dbReference type="Gene3D" id="3.10.690.10">
    <property type="entry name" value="Bifunctional nuclease domain"/>
    <property type="match status" value="1"/>
</dbReference>
<dbReference type="GO" id="GO:0030891">
    <property type="term" value="C:VCB complex"/>
    <property type="evidence" value="ECO:0007669"/>
    <property type="project" value="TreeGrafter"/>
</dbReference>
<protein>
    <recommendedName>
        <fullName evidence="4">BFN domain-containing protein</fullName>
    </recommendedName>
</protein>
<dbReference type="Proteomes" id="UP001314263">
    <property type="component" value="Unassembled WGS sequence"/>
</dbReference>
<evidence type="ECO:0000259" key="4">
    <source>
        <dbReference type="PROSITE" id="PS51658"/>
    </source>
</evidence>
<dbReference type="PROSITE" id="PS51658">
    <property type="entry name" value="BFN"/>
    <property type="match status" value="1"/>
</dbReference>
<evidence type="ECO:0000256" key="3">
    <source>
        <dbReference type="SAM" id="MobiDB-lite"/>
    </source>
</evidence>
<dbReference type="PANTHER" id="PTHR15160">
    <property type="entry name" value="VON HIPPEL-LINDAU PROTEIN"/>
    <property type="match status" value="1"/>
</dbReference>
<dbReference type="Pfam" id="PF02577">
    <property type="entry name" value="BFN_dom"/>
    <property type="match status" value="1"/>
</dbReference>
<evidence type="ECO:0000313" key="6">
    <source>
        <dbReference type="Proteomes" id="UP001314263"/>
    </source>
</evidence>
<dbReference type="SUPFAM" id="SSF103256">
    <property type="entry name" value="Hypothetical protein TM0160"/>
    <property type="match status" value="1"/>
</dbReference>
<evidence type="ECO:0000256" key="2">
    <source>
        <dbReference type="ARBA" id="ARBA00025428"/>
    </source>
</evidence>
<dbReference type="GO" id="GO:0016567">
    <property type="term" value="P:protein ubiquitination"/>
    <property type="evidence" value="ECO:0007669"/>
    <property type="project" value="TreeGrafter"/>
</dbReference>
<feature type="compositionally biased region" description="Polar residues" evidence="3">
    <location>
        <begin position="330"/>
        <end position="340"/>
    </location>
</feature>